<dbReference type="RefSeq" id="WP_115901352.1">
    <property type="nucleotide sequence ID" value="NZ_QUNS01000005.1"/>
</dbReference>
<dbReference type="OrthoDB" id="9966323at2"/>
<accession>A0A3E0HQW6</accession>
<protein>
    <submittedName>
        <fullName evidence="1">Uncharacterized protein</fullName>
    </submittedName>
</protein>
<comment type="caution">
    <text evidence="1">The sequence shown here is derived from an EMBL/GenBank/DDBJ whole genome shotgun (WGS) entry which is preliminary data.</text>
</comment>
<reference evidence="1 2" key="1">
    <citation type="submission" date="2018-08" db="EMBL/GenBank/DDBJ databases">
        <title>Genomic Encyclopedia of Type Strains, Phase IV (KMG-IV): sequencing the most valuable type-strain genomes for metagenomic binning, comparative biology and taxonomic classification.</title>
        <authorList>
            <person name="Goeker M."/>
        </authorList>
    </citation>
    <scope>NUCLEOTIDE SEQUENCE [LARGE SCALE GENOMIC DNA]</scope>
    <source>
        <strain evidence="1 2">DSM 18841</strain>
    </source>
</reference>
<keyword evidence="2" id="KW-1185">Reference proteome</keyword>
<name>A0A3E0HQW6_9FLAO</name>
<sequence length="69" mass="7656">MKLDQVKQLGKELTKKELKRTHGGRKRVGYTCNNGIMGVATGEAINIATEIESFCGGGYRINFVRPIEE</sequence>
<evidence type="ECO:0000313" key="2">
    <source>
        <dbReference type="Proteomes" id="UP000256884"/>
    </source>
</evidence>
<proteinExistence type="predicted"/>
<gene>
    <name evidence="1" type="ORF">C7448_10589</name>
</gene>
<dbReference type="AlphaFoldDB" id="A0A3E0HQW6"/>
<evidence type="ECO:0000313" key="1">
    <source>
        <dbReference type="EMBL" id="REH48809.1"/>
    </source>
</evidence>
<organism evidence="1 2">
    <name type="scientific">Tenacibaculum gallaicum</name>
    <dbReference type="NCBI Taxonomy" id="561505"/>
    <lineage>
        <taxon>Bacteria</taxon>
        <taxon>Pseudomonadati</taxon>
        <taxon>Bacteroidota</taxon>
        <taxon>Flavobacteriia</taxon>
        <taxon>Flavobacteriales</taxon>
        <taxon>Flavobacteriaceae</taxon>
        <taxon>Tenacibaculum</taxon>
    </lineage>
</organism>
<dbReference type="Proteomes" id="UP000256884">
    <property type="component" value="Unassembled WGS sequence"/>
</dbReference>
<dbReference type="EMBL" id="QUNS01000005">
    <property type="protein sequence ID" value="REH48809.1"/>
    <property type="molecule type" value="Genomic_DNA"/>
</dbReference>